<proteinExistence type="predicted"/>
<comment type="caution">
    <text evidence="1">The sequence shown here is derived from an EMBL/GenBank/DDBJ whole genome shotgun (WGS) entry which is preliminary data.</text>
</comment>
<dbReference type="Proteomes" id="UP000231259">
    <property type="component" value="Unassembled WGS sequence"/>
</dbReference>
<dbReference type="Gene3D" id="3.40.50.2300">
    <property type="match status" value="1"/>
</dbReference>
<gene>
    <name evidence="1" type="ORF">P775_26275</name>
</gene>
<accession>A0A2G8R056</accession>
<dbReference type="EMBL" id="AWWI01000179">
    <property type="protein sequence ID" value="PIL14940.1"/>
    <property type="molecule type" value="Genomic_DNA"/>
</dbReference>
<dbReference type="SUPFAM" id="SSF53822">
    <property type="entry name" value="Periplasmic binding protein-like I"/>
    <property type="match status" value="1"/>
</dbReference>
<organism evidence="1 2">
    <name type="scientific">Puniceibacterium antarcticum</name>
    <dbReference type="NCBI Taxonomy" id="1206336"/>
    <lineage>
        <taxon>Bacteria</taxon>
        <taxon>Pseudomonadati</taxon>
        <taxon>Pseudomonadota</taxon>
        <taxon>Alphaproteobacteria</taxon>
        <taxon>Rhodobacterales</taxon>
        <taxon>Paracoccaceae</taxon>
        <taxon>Puniceibacterium</taxon>
    </lineage>
</organism>
<sequence>MHLAAVSEIDGLWVPPDDLTTGAMAALQNPSRCVAGVVGVVTRYDGLHTPSETPPLTAINLHLEAVSTAASTCLLDQSEGRPSPRIVTSRVTEIILRASSV</sequence>
<protein>
    <submittedName>
        <fullName evidence="1">Uncharacterized protein</fullName>
    </submittedName>
</protein>
<evidence type="ECO:0000313" key="2">
    <source>
        <dbReference type="Proteomes" id="UP000231259"/>
    </source>
</evidence>
<dbReference type="AlphaFoldDB" id="A0A2G8R056"/>
<name>A0A2G8R056_9RHOB</name>
<reference evidence="1 2" key="1">
    <citation type="submission" date="2013-09" db="EMBL/GenBank/DDBJ databases">
        <title>Genome sequencing of Phaeobacter antarcticus sp. nov. SM1211.</title>
        <authorList>
            <person name="Zhang X.-Y."/>
            <person name="Liu C."/>
            <person name="Chen X.-L."/>
            <person name="Xie B.-B."/>
            <person name="Qin Q.-L."/>
            <person name="Rong J.-C."/>
            <person name="Zhang Y.-Z."/>
        </authorList>
    </citation>
    <scope>NUCLEOTIDE SEQUENCE [LARGE SCALE GENOMIC DNA]</scope>
    <source>
        <strain evidence="1 2">SM1211</strain>
    </source>
</reference>
<dbReference type="InterPro" id="IPR028082">
    <property type="entry name" value="Peripla_BP_I"/>
</dbReference>
<evidence type="ECO:0000313" key="1">
    <source>
        <dbReference type="EMBL" id="PIL14940.1"/>
    </source>
</evidence>
<keyword evidence="2" id="KW-1185">Reference proteome</keyword>